<proteinExistence type="predicted"/>
<reference evidence="1 2" key="1">
    <citation type="submission" date="2024-12" db="EMBL/GenBank/DDBJ databases">
        <title>The coexistence of Mycolicibacterium septicum and Mycolicibacterium nivoides in clinical samples.</title>
        <authorList>
            <person name="Wang C."/>
            <person name="Feng Y."/>
            <person name="Zong Z."/>
        </authorList>
    </citation>
    <scope>NUCLEOTIDE SEQUENCE [LARGE SCALE GENOMIC DNA]</scope>
    <source>
        <strain evidence="1 2">120310</strain>
    </source>
</reference>
<protein>
    <recommendedName>
        <fullName evidence="3">DUF222 domain-containing protein</fullName>
    </recommendedName>
</protein>
<dbReference type="RefSeq" id="WP_409548513.1">
    <property type="nucleotide sequence ID" value="NZ_JBKBDE010000001.1"/>
</dbReference>
<gene>
    <name evidence="1" type="ORF">ACK4CP_04155</name>
</gene>
<accession>A0ABW9LPY0</accession>
<comment type="caution">
    <text evidence="1">The sequence shown here is derived from an EMBL/GenBank/DDBJ whole genome shotgun (WGS) entry which is preliminary data.</text>
</comment>
<evidence type="ECO:0008006" key="3">
    <source>
        <dbReference type="Google" id="ProtNLM"/>
    </source>
</evidence>
<sequence>MPTNDDDMEMTDTEKASLAASRAAIGDLAGVIVEGSDPESAEAALAAARQANTKLDLDSLRDKLHIPDDAGEYEAGLRRIMLRIPNGWGRWISCSRGWYPLVIELDQALAAIDPDYTVHQCKEKLGGLRFYFGVSEAVSEADHDRMRERVREAEARCAEACELCGEPGVRHATPHGWLKTLCQSCAAASKHDYEPLGELVNDLTPEHRGLWKVTCYGDGPDSHWDMSHGEVSLIDGERHRNFEVLAYPSVLRTWRLQLADGSEIESGTIASIERVR</sequence>
<dbReference type="EMBL" id="JBKBDE010000001">
    <property type="protein sequence ID" value="MFN6549570.1"/>
    <property type="molecule type" value="Genomic_DNA"/>
</dbReference>
<keyword evidence="2" id="KW-1185">Reference proteome</keyword>
<name>A0ABW9LPY0_9MYCO</name>
<evidence type="ECO:0000313" key="1">
    <source>
        <dbReference type="EMBL" id="MFN6549570.1"/>
    </source>
</evidence>
<organism evidence="1 2">
    <name type="scientific">Mycolicibacterium septicum</name>
    <dbReference type="NCBI Taxonomy" id="98668"/>
    <lineage>
        <taxon>Bacteria</taxon>
        <taxon>Bacillati</taxon>
        <taxon>Actinomycetota</taxon>
        <taxon>Actinomycetes</taxon>
        <taxon>Mycobacteriales</taxon>
        <taxon>Mycobacteriaceae</taxon>
        <taxon>Mycolicibacterium</taxon>
    </lineage>
</organism>
<dbReference type="Proteomes" id="UP001635817">
    <property type="component" value="Unassembled WGS sequence"/>
</dbReference>
<evidence type="ECO:0000313" key="2">
    <source>
        <dbReference type="Proteomes" id="UP001635817"/>
    </source>
</evidence>